<accession>A0A834ALF5</accession>
<name>A0A834ALF5_9CHIR</name>
<feature type="region of interest" description="Disordered" evidence="1">
    <location>
        <begin position="1"/>
        <end position="22"/>
    </location>
</feature>
<protein>
    <submittedName>
        <fullName evidence="2">Uncharacterized protein</fullName>
    </submittedName>
</protein>
<sequence>MEASAPEGGGEFQSPHGRPRERSLSALPHRHRHRVSHSLCPEAPGSPLCNPPQLGGRVLTAFLCTVISYLKWQETIASFSTFLAGWLLDPAESLSDNQGSPSSPTAPGALGKCRGILPPSCSLQIKTVKRCGLLFFLSQSSSTLGCLTCTRPLQGPRKLLMTPSTRYQGLLFPCPVLTCALRKRGLPVEGSSCPKSLLPHRLLVPES</sequence>
<dbReference type="AlphaFoldDB" id="A0A834ALF5"/>
<evidence type="ECO:0000256" key="1">
    <source>
        <dbReference type="SAM" id="MobiDB-lite"/>
    </source>
</evidence>
<dbReference type="EMBL" id="JABVXQ010000004">
    <property type="protein sequence ID" value="KAF6114585.1"/>
    <property type="molecule type" value="Genomic_DNA"/>
</dbReference>
<comment type="caution">
    <text evidence="2">The sequence shown here is derived from an EMBL/GenBank/DDBJ whole genome shotgun (WGS) entry which is preliminary data.</text>
</comment>
<gene>
    <name evidence="2" type="ORF">HJG60_010550</name>
</gene>
<proteinExistence type="predicted"/>
<organism evidence="2 3">
    <name type="scientific">Phyllostomus discolor</name>
    <name type="common">pale spear-nosed bat</name>
    <dbReference type="NCBI Taxonomy" id="89673"/>
    <lineage>
        <taxon>Eukaryota</taxon>
        <taxon>Metazoa</taxon>
        <taxon>Chordata</taxon>
        <taxon>Craniata</taxon>
        <taxon>Vertebrata</taxon>
        <taxon>Euteleostomi</taxon>
        <taxon>Mammalia</taxon>
        <taxon>Eutheria</taxon>
        <taxon>Laurasiatheria</taxon>
        <taxon>Chiroptera</taxon>
        <taxon>Yangochiroptera</taxon>
        <taxon>Phyllostomidae</taxon>
        <taxon>Phyllostominae</taxon>
        <taxon>Phyllostomus</taxon>
    </lineage>
</organism>
<evidence type="ECO:0000313" key="3">
    <source>
        <dbReference type="Proteomes" id="UP000664940"/>
    </source>
</evidence>
<evidence type="ECO:0000313" key="2">
    <source>
        <dbReference type="EMBL" id="KAF6114585.1"/>
    </source>
</evidence>
<dbReference type="Proteomes" id="UP000664940">
    <property type="component" value="Unassembled WGS sequence"/>
</dbReference>
<reference evidence="2 3" key="1">
    <citation type="journal article" date="2020" name="Nature">
        <title>Six reference-quality genomes reveal evolution of bat adaptations.</title>
        <authorList>
            <person name="Jebb D."/>
            <person name="Huang Z."/>
            <person name="Pippel M."/>
            <person name="Hughes G.M."/>
            <person name="Lavrichenko K."/>
            <person name="Devanna P."/>
            <person name="Winkler S."/>
            <person name="Jermiin L.S."/>
            <person name="Skirmuntt E.C."/>
            <person name="Katzourakis A."/>
            <person name="Burkitt-Gray L."/>
            <person name="Ray D.A."/>
            <person name="Sullivan K.A.M."/>
            <person name="Roscito J.G."/>
            <person name="Kirilenko B.M."/>
            <person name="Davalos L.M."/>
            <person name="Corthals A.P."/>
            <person name="Power M.L."/>
            <person name="Jones G."/>
            <person name="Ransome R.D."/>
            <person name="Dechmann D.K.N."/>
            <person name="Locatelli A.G."/>
            <person name="Puechmaille S.J."/>
            <person name="Fedrigo O."/>
            <person name="Jarvis E.D."/>
            <person name="Hiller M."/>
            <person name="Vernes S.C."/>
            <person name="Myers E.W."/>
            <person name="Teeling E.C."/>
        </authorList>
    </citation>
    <scope>NUCLEOTIDE SEQUENCE [LARGE SCALE GENOMIC DNA]</scope>
    <source>
        <strain evidence="2">Bat1K_MPI-CBG_1</strain>
    </source>
</reference>